<comment type="caution">
    <text evidence="1">The sequence shown here is derived from an EMBL/GenBank/DDBJ whole genome shotgun (WGS) entry which is preliminary data.</text>
</comment>
<sequence>MKYDVIIIGAGSIGMVASSSAVGQALSNLIISGKNDIDISQFSINRFKRE</sequence>
<accession>A0ABS7UWG2</accession>
<proteinExistence type="predicted"/>
<dbReference type="InterPro" id="IPR036188">
    <property type="entry name" value="FAD/NAD-bd_sf"/>
</dbReference>
<dbReference type="RefSeq" id="WP_224141077.1">
    <property type="nucleotide sequence ID" value="NZ_JAIQUM010000062.1"/>
</dbReference>
<dbReference type="Proteomes" id="UP001165287">
    <property type="component" value="Unassembled WGS sequence"/>
</dbReference>
<reference evidence="1" key="1">
    <citation type="submission" date="2024-05" db="EMBL/GenBank/DDBJ databases">
        <title>Metabacillus sp. nov., isolated from the rhizosphere soil of tomato plants.</title>
        <authorList>
            <person name="Ma R."/>
        </authorList>
    </citation>
    <scope>NUCLEOTIDE SEQUENCE</scope>
    <source>
        <strain evidence="1">DBTR6</strain>
    </source>
</reference>
<evidence type="ECO:0000313" key="2">
    <source>
        <dbReference type="Proteomes" id="UP001165287"/>
    </source>
</evidence>
<dbReference type="EMBL" id="JAIQUM010000062">
    <property type="protein sequence ID" value="MBZ5752623.1"/>
    <property type="molecule type" value="Genomic_DNA"/>
</dbReference>
<gene>
    <name evidence="1" type="ORF">K9V48_20870</name>
</gene>
<organism evidence="1 2">
    <name type="scientific">Metabacillus rhizolycopersici</name>
    <dbReference type="NCBI Taxonomy" id="2875709"/>
    <lineage>
        <taxon>Bacteria</taxon>
        <taxon>Bacillati</taxon>
        <taxon>Bacillota</taxon>
        <taxon>Bacilli</taxon>
        <taxon>Bacillales</taxon>
        <taxon>Bacillaceae</taxon>
        <taxon>Metabacillus</taxon>
    </lineage>
</organism>
<protein>
    <submittedName>
        <fullName evidence="1">Uncharacterized protein</fullName>
    </submittedName>
</protein>
<dbReference type="SUPFAM" id="SSF51905">
    <property type="entry name" value="FAD/NAD(P)-binding domain"/>
    <property type="match status" value="1"/>
</dbReference>
<name>A0ABS7UWG2_9BACI</name>
<evidence type="ECO:0000313" key="1">
    <source>
        <dbReference type="EMBL" id="MBZ5752623.1"/>
    </source>
</evidence>
<keyword evidence="2" id="KW-1185">Reference proteome</keyword>